<reference evidence="1 2" key="1">
    <citation type="submission" date="2019-06" db="EMBL/GenBank/DDBJ databases">
        <authorList>
            <person name="Kincaid V.D."/>
            <person name="Fuller A."/>
            <person name="Hodges K."/>
            <person name="Bansal M."/>
            <person name="Essig J."/>
            <person name="Johnson A."/>
        </authorList>
    </citation>
    <scope>NUCLEOTIDE SEQUENCE [LARGE SCALE GENOMIC DNA]</scope>
</reference>
<protein>
    <submittedName>
        <fullName evidence="1">Uncharacterized protein</fullName>
    </submittedName>
</protein>
<proteinExistence type="predicted"/>
<evidence type="ECO:0000313" key="2">
    <source>
        <dbReference type="Proteomes" id="UP000320799"/>
    </source>
</evidence>
<organism evidence="1 2">
    <name type="scientific">Achromobacter phage Motura</name>
    <dbReference type="NCBI Taxonomy" id="2591403"/>
    <lineage>
        <taxon>Viruses</taxon>
        <taxon>Duplodnaviria</taxon>
        <taxon>Heunggongvirae</taxon>
        <taxon>Uroviricota</taxon>
        <taxon>Caudoviricetes</taxon>
        <taxon>Moturavirus</taxon>
        <taxon>Moturavirus motura</taxon>
    </lineage>
</organism>
<name>A0A514CT94_9CAUD</name>
<accession>A0A514CT94</accession>
<dbReference type="Proteomes" id="UP000320799">
    <property type="component" value="Segment"/>
</dbReference>
<dbReference type="GeneID" id="56135997"/>
<dbReference type="EMBL" id="MN094788">
    <property type="protein sequence ID" value="QDH83695.1"/>
    <property type="molecule type" value="Genomic_DNA"/>
</dbReference>
<sequence>MISFQDKSLDEILELAHIGQIALRFVDRAGDHDPQHDPAERICDEFSKAVADFTHEQRQVRMRETMEHGQVWRVSFRTFHRTAVIEVDRFNDFGITFRFYDWFRQPQLPEALQHGSRVRYSWEEVELLGQLTGEEGEDWSL</sequence>
<evidence type="ECO:0000313" key="1">
    <source>
        <dbReference type="EMBL" id="QDH83695.1"/>
    </source>
</evidence>
<dbReference type="RefSeq" id="YP_009903721.1">
    <property type="nucleotide sequence ID" value="NC_049849.1"/>
</dbReference>
<dbReference type="KEGG" id="vg:56135997"/>
<keyword evidence="2" id="KW-1185">Reference proteome</keyword>